<protein>
    <recommendedName>
        <fullName evidence="15 19">UDP-N-acetylmuramoyl-L-alanyl-D-glutamate--2,6-diaminopimelate ligase</fullName>
        <ecNumber evidence="14 19">6.3.2.13</ecNumber>
    </recommendedName>
    <alternativeName>
        <fullName evidence="16 19">Meso-A2pm-adding enzyme</fullName>
    </alternativeName>
    <alternativeName>
        <fullName evidence="17 19">Meso-diaminopimelate-adding enzyme</fullName>
    </alternativeName>
    <alternativeName>
        <fullName evidence="18 19">UDP-MurNAc-L-Ala-D-Glu:meso-diaminopimelate ligase</fullName>
    </alternativeName>
    <alternativeName>
        <fullName evidence="19">UDP-MurNAc-tripeptide synthetase</fullName>
    </alternativeName>
    <alternativeName>
        <fullName evidence="19">UDP-N-acetylmuramyl-tripeptide synthetase</fullName>
    </alternativeName>
</protein>
<comment type="caution">
    <text evidence="19">Lacks conserved residue(s) required for the propagation of feature annotation.</text>
</comment>
<evidence type="ECO:0000259" key="22">
    <source>
        <dbReference type="Pfam" id="PF02875"/>
    </source>
</evidence>
<dbReference type="PANTHER" id="PTHR23135">
    <property type="entry name" value="MUR LIGASE FAMILY MEMBER"/>
    <property type="match status" value="1"/>
</dbReference>
<evidence type="ECO:0000256" key="4">
    <source>
        <dbReference type="ARBA" id="ARBA00022598"/>
    </source>
</evidence>
<dbReference type="OrthoDB" id="9800958at2"/>
<keyword evidence="6 19" id="KW-0547">Nucleotide-binding</keyword>
<dbReference type="PROSITE" id="PS01011">
    <property type="entry name" value="FOLYLPOLYGLU_SYNT_1"/>
    <property type="match status" value="1"/>
</dbReference>
<feature type="binding site" evidence="19">
    <location>
        <begin position="111"/>
        <end position="117"/>
    </location>
    <ligand>
        <name>ATP</name>
        <dbReference type="ChEBI" id="CHEBI:30616"/>
    </ligand>
</feature>
<dbReference type="Gene3D" id="3.90.190.20">
    <property type="entry name" value="Mur ligase, C-terminal domain"/>
    <property type="match status" value="1"/>
</dbReference>
<evidence type="ECO:0000256" key="14">
    <source>
        <dbReference type="ARBA" id="ARBA00066633"/>
    </source>
</evidence>
<dbReference type="GO" id="GO:0004326">
    <property type="term" value="F:tetrahydrofolylpolyglutamate synthase activity"/>
    <property type="evidence" value="ECO:0007669"/>
    <property type="project" value="InterPro"/>
</dbReference>
<dbReference type="NCBIfam" id="NF001126">
    <property type="entry name" value="PRK00139.1-4"/>
    <property type="match status" value="1"/>
</dbReference>
<evidence type="ECO:0000256" key="18">
    <source>
        <dbReference type="ARBA" id="ARBA00081560"/>
    </source>
</evidence>
<evidence type="ECO:0000256" key="12">
    <source>
        <dbReference type="ARBA" id="ARBA00050251"/>
    </source>
</evidence>
<comment type="pathway">
    <text evidence="1 19 20">Cell wall biogenesis; peptidoglycan biosynthesis.</text>
</comment>
<feature type="binding site" evidence="19">
    <location>
        <position position="30"/>
    </location>
    <ligand>
        <name>UDP-N-acetyl-alpha-D-muramoyl-L-alanyl-D-glutamate</name>
        <dbReference type="ChEBI" id="CHEBI:83900"/>
    </ligand>
</feature>
<feature type="domain" description="Mur ligase N-terminal catalytic" evidence="21">
    <location>
        <begin position="23"/>
        <end position="97"/>
    </location>
</feature>
<dbReference type="GO" id="GO:0005524">
    <property type="term" value="F:ATP binding"/>
    <property type="evidence" value="ECO:0007669"/>
    <property type="project" value="UniProtKB-UniRule"/>
</dbReference>
<evidence type="ECO:0000256" key="13">
    <source>
        <dbReference type="ARBA" id="ARBA00056782"/>
    </source>
</evidence>
<dbReference type="Proteomes" id="UP000035704">
    <property type="component" value="Chromosome"/>
</dbReference>
<feature type="binding site" evidence="19">
    <location>
        <begin position="405"/>
        <end position="408"/>
    </location>
    <ligand>
        <name>meso-2,6-diaminopimelate</name>
        <dbReference type="ChEBI" id="CHEBI:57791"/>
    </ligand>
</feature>
<evidence type="ECO:0000256" key="17">
    <source>
        <dbReference type="ARBA" id="ARBA00076158"/>
    </source>
</evidence>
<dbReference type="PATRIC" id="fig|84022.5.peg.525"/>
<dbReference type="GO" id="GO:0071555">
    <property type="term" value="P:cell wall organization"/>
    <property type="evidence" value="ECO:0007669"/>
    <property type="project" value="UniProtKB-KW"/>
</dbReference>
<name>A0A0D8I938_9CLOT</name>
<dbReference type="NCBIfam" id="NF001124">
    <property type="entry name" value="PRK00139.1-2"/>
    <property type="match status" value="1"/>
</dbReference>
<evidence type="ECO:0000256" key="9">
    <source>
        <dbReference type="ARBA" id="ARBA00022984"/>
    </source>
</evidence>
<comment type="catalytic activity">
    <reaction evidence="12 19">
        <text>UDP-N-acetyl-alpha-D-muramoyl-L-alanyl-D-glutamate + meso-2,6-diaminopimelate + ATP = UDP-N-acetyl-alpha-D-muramoyl-L-alanyl-gamma-D-glutamyl-meso-2,6-diaminopimelate + ADP + phosphate + H(+)</text>
        <dbReference type="Rhea" id="RHEA:23676"/>
        <dbReference type="ChEBI" id="CHEBI:15378"/>
        <dbReference type="ChEBI" id="CHEBI:30616"/>
        <dbReference type="ChEBI" id="CHEBI:43474"/>
        <dbReference type="ChEBI" id="CHEBI:57791"/>
        <dbReference type="ChEBI" id="CHEBI:83900"/>
        <dbReference type="ChEBI" id="CHEBI:83905"/>
        <dbReference type="ChEBI" id="CHEBI:456216"/>
        <dbReference type="EC" id="6.3.2.13"/>
    </reaction>
</comment>
<dbReference type="PANTHER" id="PTHR23135:SF4">
    <property type="entry name" value="UDP-N-ACETYLMURAMOYL-L-ALANYL-D-GLUTAMATE--2,6-DIAMINOPIMELATE LIGASE MURE HOMOLOG, CHLOROPLASTIC"/>
    <property type="match status" value="1"/>
</dbReference>
<feature type="domain" description="Mur ligase central" evidence="23">
    <location>
        <begin position="109"/>
        <end position="310"/>
    </location>
</feature>
<dbReference type="Pfam" id="PF01225">
    <property type="entry name" value="Mur_ligase"/>
    <property type="match status" value="1"/>
</dbReference>
<keyword evidence="25" id="KW-1185">Reference proteome</keyword>
<feature type="binding site" evidence="19">
    <location>
        <begin position="153"/>
        <end position="154"/>
    </location>
    <ligand>
        <name>UDP-N-acetyl-alpha-D-muramoyl-L-alanyl-D-glutamate</name>
        <dbReference type="ChEBI" id="CHEBI:83900"/>
    </ligand>
</feature>
<proteinExistence type="inferred from homology"/>
<reference evidence="24 25" key="1">
    <citation type="submission" date="2014-10" db="EMBL/GenBank/DDBJ databases">
        <title>Genome sequence of Clostridium aceticum DSM 1496.</title>
        <authorList>
            <person name="Poehlein A."/>
            <person name="Schiel-Bengelsdorf B."/>
            <person name="Gottschalk G."/>
            <person name="Duerre P."/>
            <person name="Daniel R."/>
        </authorList>
    </citation>
    <scope>NUCLEOTIDE SEQUENCE [LARGE SCALE GENOMIC DNA]</scope>
    <source>
        <strain evidence="24 25">DSM 1496</strain>
    </source>
</reference>
<evidence type="ECO:0000256" key="16">
    <source>
        <dbReference type="ARBA" id="ARBA00075482"/>
    </source>
</evidence>
<gene>
    <name evidence="24" type="primary">murE2</name>
    <name evidence="19" type="synonym">murE</name>
    <name evidence="24" type="ORF">CACET_c21840</name>
</gene>
<evidence type="ECO:0000259" key="23">
    <source>
        <dbReference type="Pfam" id="PF08245"/>
    </source>
</evidence>
<keyword evidence="8 19" id="KW-0133">Cell shape</keyword>
<dbReference type="Gene3D" id="3.40.1190.10">
    <property type="entry name" value="Mur-like, catalytic domain"/>
    <property type="match status" value="1"/>
</dbReference>
<dbReference type="FunFam" id="3.90.190.20:FF:000006">
    <property type="entry name" value="UDP-N-acetylmuramoyl-L-alanyl-D-glutamate--2,6-diaminopimelate ligase"/>
    <property type="match status" value="1"/>
</dbReference>
<dbReference type="SUPFAM" id="SSF53244">
    <property type="entry name" value="MurD-like peptide ligases, peptide-binding domain"/>
    <property type="match status" value="1"/>
</dbReference>
<comment type="subcellular location">
    <subcellularLocation>
        <location evidence="19 20">Cytoplasm</location>
    </subcellularLocation>
</comment>
<sequence>MVLKKLLKEMVVEEIIGNDKINIDAIEYDSRKVKENSLFLCIKGFKTDGHLYIKDAIQRGASAVMVEKAVEADIEGTTVIRVKDTRKAMAVVAKHFYGDPSSSLDLIGVTGTNGKTSTTYMIKKILEVSRKKTGLIGTISNWIGEEKLDADRTTPEALDLQRLFRNMLEVKVDSCVMEVSSHSLELQRVEECEFKVGVFTNLTPEHLDFHETLEDYRNAKKKLFYKTSLCNVVNIDDEDGRKIAEEIKSLPTPLLTYGIKGEGEITAENIIMTMTSVSFDLVTPKYTEKIEINIPGMFTVYNGLAAIAACYSMGIDRKDIKEGLSVLKGVAGRLDAVEGFSKFAVIVDYAHTPDALENVLKSVKDFTKNKLITVFGCGGDRDQTKRPVMGEIAGKYSDLTIVTSDNPRTEDPIKILNMIEEGIKNTTGEYHIIEDRREAIRFALKNATSGDILLIAGKGHETYQIIGDKVFEFDDKKVALEVAREDGLV</sequence>
<dbReference type="KEGG" id="cace:CACET_c21840"/>
<dbReference type="GO" id="GO:0051301">
    <property type="term" value="P:cell division"/>
    <property type="evidence" value="ECO:0007669"/>
    <property type="project" value="UniProtKB-KW"/>
</dbReference>
<dbReference type="InterPro" id="IPR036565">
    <property type="entry name" value="Mur-like_cat_sf"/>
</dbReference>
<dbReference type="InterPro" id="IPR018109">
    <property type="entry name" value="Folylpolyglutamate_synth_CS"/>
</dbReference>
<dbReference type="STRING" id="84022.CACET_c21840"/>
<evidence type="ECO:0000256" key="20">
    <source>
        <dbReference type="RuleBase" id="RU004135"/>
    </source>
</evidence>
<dbReference type="GO" id="GO:0005737">
    <property type="term" value="C:cytoplasm"/>
    <property type="evidence" value="ECO:0007669"/>
    <property type="project" value="UniProtKB-SubCell"/>
</dbReference>
<dbReference type="InterPro" id="IPR036615">
    <property type="entry name" value="Mur_ligase_C_dom_sf"/>
</dbReference>
<dbReference type="Pfam" id="PF02875">
    <property type="entry name" value="Mur_ligase_C"/>
    <property type="match status" value="1"/>
</dbReference>
<dbReference type="UniPathway" id="UPA00219"/>
<keyword evidence="7 19" id="KW-0067">ATP-binding</keyword>
<evidence type="ECO:0000256" key="15">
    <source>
        <dbReference type="ARBA" id="ARBA00072883"/>
    </source>
</evidence>
<keyword evidence="10 19" id="KW-0131">Cell cycle</keyword>
<evidence type="ECO:0000256" key="11">
    <source>
        <dbReference type="ARBA" id="ARBA00023316"/>
    </source>
</evidence>
<feature type="modified residue" description="N6-carboxylysine" evidence="19">
    <location>
        <position position="220"/>
    </location>
</feature>
<feature type="binding site" evidence="19">
    <location>
        <position position="457"/>
    </location>
    <ligand>
        <name>meso-2,6-diaminopimelate</name>
        <dbReference type="ChEBI" id="CHEBI:57791"/>
    </ligand>
</feature>
<dbReference type="SUPFAM" id="SSF63418">
    <property type="entry name" value="MurE/MurF N-terminal domain"/>
    <property type="match status" value="1"/>
</dbReference>
<comment type="similarity">
    <text evidence="2 19">Belongs to the MurCDEF family. MurE subfamily.</text>
</comment>
<dbReference type="InterPro" id="IPR005761">
    <property type="entry name" value="UDP-N-AcMur-Glu-dNH2Pim_ligase"/>
</dbReference>
<keyword evidence="3 19" id="KW-0963">Cytoplasm</keyword>
<dbReference type="EC" id="6.3.2.13" evidence="14 19"/>
<feature type="binding site" evidence="19">
    <location>
        <position position="188"/>
    </location>
    <ligand>
        <name>UDP-N-acetyl-alpha-D-muramoyl-L-alanyl-D-glutamate</name>
        <dbReference type="ChEBI" id="CHEBI:83900"/>
    </ligand>
</feature>
<dbReference type="Pfam" id="PF08245">
    <property type="entry name" value="Mur_ligase_M"/>
    <property type="match status" value="1"/>
</dbReference>
<dbReference type="Gene3D" id="3.40.1390.10">
    <property type="entry name" value="MurE/MurF, N-terminal domain"/>
    <property type="match status" value="1"/>
</dbReference>
<comment type="cofactor">
    <cofactor evidence="19">
        <name>Mg(2+)</name>
        <dbReference type="ChEBI" id="CHEBI:18420"/>
    </cofactor>
</comment>
<keyword evidence="5 19" id="KW-0132">Cell division</keyword>
<accession>A0A0D8I938</accession>
<feature type="domain" description="Mur ligase C-terminal" evidence="22">
    <location>
        <begin position="332"/>
        <end position="459"/>
    </location>
</feature>
<dbReference type="NCBIfam" id="TIGR01085">
    <property type="entry name" value="murE"/>
    <property type="match status" value="1"/>
</dbReference>
<dbReference type="InterPro" id="IPR035911">
    <property type="entry name" value="MurE/MurF_N"/>
</dbReference>
<dbReference type="GO" id="GO:0008765">
    <property type="term" value="F:UDP-N-acetylmuramoylalanyl-D-glutamate-2,6-diaminopimelate ligase activity"/>
    <property type="evidence" value="ECO:0007669"/>
    <property type="project" value="UniProtKB-UniRule"/>
</dbReference>
<evidence type="ECO:0000313" key="24">
    <source>
        <dbReference type="EMBL" id="AKL95630.1"/>
    </source>
</evidence>
<comment type="PTM">
    <text evidence="19">Carboxylation is probably crucial for Mg(2+) binding and, consequently, for the gamma-phosphate positioning of ATP.</text>
</comment>
<keyword evidence="4 19" id="KW-0436">Ligase</keyword>
<feature type="binding site" evidence="19">
    <location>
        <position position="381"/>
    </location>
    <ligand>
        <name>meso-2,6-diaminopimelate</name>
        <dbReference type="ChEBI" id="CHEBI:57791"/>
    </ligand>
</feature>
<evidence type="ECO:0000256" key="2">
    <source>
        <dbReference type="ARBA" id="ARBA00005898"/>
    </source>
</evidence>
<dbReference type="GO" id="GO:0008360">
    <property type="term" value="P:regulation of cell shape"/>
    <property type="evidence" value="ECO:0007669"/>
    <property type="project" value="UniProtKB-KW"/>
</dbReference>
<dbReference type="GO" id="GO:0000287">
    <property type="term" value="F:magnesium ion binding"/>
    <property type="evidence" value="ECO:0007669"/>
    <property type="project" value="UniProtKB-UniRule"/>
</dbReference>
<dbReference type="InterPro" id="IPR000713">
    <property type="entry name" value="Mur_ligase_N"/>
</dbReference>
<evidence type="ECO:0000256" key="8">
    <source>
        <dbReference type="ARBA" id="ARBA00022960"/>
    </source>
</evidence>
<evidence type="ECO:0000256" key="5">
    <source>
        <dbReference type="ARBA" id="ARBA00022618"/>
    </source>
</evidence>
<feature type="binding site" evidence="19">
    <location>
        <position position="461"/>
    </location>
    <ligand>
        <name>meso-2,6-diaminopimelate</name>
        <dbReference type="ChEBI" id="CHEBI:57791"/>
    </ligand>
</feature>
<dbReference type="InterPro" id="IPR013221">
    <property type="entry name" value="Mur_ligase_cen"/>
</dbReference>
<dbReference type="InterPro" id="IPR004101">
    <property type="entry name" value="Mur_ligase_C"/>
</dbReference>
<evidence type="ECO:0000256" key="1">
    <source>
        <dbReference type="ARBA" id="ARBA00004752"/>
    </source>
</evidence>
<evidence type="ECO:0000256" key="19">
    <source>
        <dbReference type="HAMAP-Rule" id="MF_00208"/>
    </source>
</evidence>
<dbReference type="EMBL" id="CP009687">
    <property type="protein sequence ID" value="AKL95630.1"/>
    <property type="molecule type" value="Genomic_DNA"/>
</dbReference>
<dbReference type="HAMAP" id="MF_00208">
    <property type="entry name" value="MurE"/>
    <property type="match status" value="1"/>
</dbReference>
<dbReference type="AlphaFoldDB" id="A0A0D8I938"/>
<evidence type="ECO:0000256" key="7">
    <source>
        <dbReference type="ARBA" id="ARBA00022840"/>
    </source>
</evidence>
<organism evidence="24 25">
    <name type="scientific">Clostridium aceticum</name>
    <dbReference type="NCBI Taxonomy" id="84022"/>
    <lineage>
        <taxon>Bacteria</taxon>
        <taxon>Bacillati</taxon>
        <taxon>Bacillota</taxon>
        <taxon>Clostridia</taxon>
        <taxon>Eubacteriales</taxon>
        <taxon>Clostridiaceae</taxon>
        <taxon>Clostridium</taxon>
    </lineage>
</organism>
<keyword evidence="11 19" id="KW-0961">Cell wall biogenesis/degradation</keyword>
<dbReference type="GO" id="GO:0009252">
    <property type="term" value="P:peptidoglycan biosynthetic process"/>
    <property type="evidence" value="ECO:0007669"/>
    <property type="project" value="UniProtKB-UniRule"/>
</dbReference>
<feature type="binding site" evidence="19">
    <location>
        <position position="180"/>
    </location>
    <ligand>
        <name>UDP-N-acetyl-alpha-D-muramoyl-L-alanyl-D-glutamate</name>
        <dbReference type="ChEBI" id="CHEBI:83900"/>
    </ligand>
</feature>
<evidence type="ECO:0000256" key="10">
    <source>
        <dbReference type="ARBA" id="ARBA00023306"/>
    </source>
</evidence>
<keyword evidence="19" id="KW-0460">Magnesium</keyword>
<feature type="short sequence motif" description="Meso-diaminopimelate recognition motif" evidence="19">
    <location>
        <begin position="405"/>
        <end position="408"/>
    </location>
</feature>
<evidence type="ECO:0000256" key="3">
    <source>
        <dbReference type="ARBA" id="ARBA00022490"/>
    </source>
</evidence>
<dbReference type="RefSeq" id="WP_044825059.1">
    <property type="nucleotide sequence ID" value="NZ_CP009687.1"/>
</dbReference>
<evidence type="ECO:0000256" key="6">
    <source>
        <dbReference type="ARBA" id="ARBA00022741"/>
    </source>
</evidence>
<keyword evidence="9 19" id="KW-0573">Peptidoglycan synthesis</keyword>
<dbReference type="SUPFAM" id="SSF53623">
    <property type="entry name" value="MurD-like peptide ligases, catalytic domain"/>
    <property type="match status" value="1"/>
</dbReference>
<evidence type="ECO:0000313" key="25">
    <source>
        <dbReference type="Proteomes" id="UP000035704"/>
    </source>
</evidence>
<evidence type="ECO:0000259" key="21">
    <source>
        <dbReference type="Pfam" id="PF01225"/>
    </source>
</evidence>
<comment type="function">
    <text evidence="13 19">Catalyzes the addition of meso-diaminopimelic acid to the nucleotide precursor UDP-N-acetylmuramoyl-L-alanyl-D-glutamate (UMAG) in the biosynthesis of bacterial cell-wall peptidoglycan.</text>
</comment>